<accession>A0A8B7NYG3</accession>
<evidence type="ECO:0000313" key="4">
    <source>
        <dbReference type="RefSeq" id="XP_018018745.1"/>
    </source>
</evidence>
<protein>
    <submittedName>
        <fullName evidence="4">Uncharacterized protein LOC108675263 isoform X1</fullName>
    </submittedName>
</protein>
<dbReference type="Proteomes" id="UP000694843">
    <property type="component" value="Unplaced"/>
</dbReference>
<dbReference type="KEGG" id="hazt:108675263"/>
<proteinExistence type="predicted"/>
<dbReference type="AlphaFoldDB" id="A0A8B7NYG3"/>
<name>A0A8B7NYG3_HYAAZ</name>
<feature type="region of interest" description="Disordered" evidence="1">
    <location>
        <begin position="1"/>
        <end position="23"/>
    </location>
</feature>
<dbReference type="PANTHER" id="PTHR46312">
    <property type="entry name" value="NACHT DOMAIN-CONTAINING PROTEIN"/>
    <property type="match status" value="1"/>
</dbReference>
<sequence>MKYESPSEGATRRRQPNLQGPYIQNSLSERPFEIATAAAAFARMAAACGKMAAASTEMDDLLKSARVFMFITGPATRLFKEIFDEVYSHPDMKSDGGMLSINDCFAKVMVGSKTKMKPKNIFGQDNGQFIIPNIKNEKLDISFYYAGIVKFCSNVYDKMFSVATKNLLEELKKRRNLVSHNGGDPRSEDEIMDDLEKLCNELMDSAEKDLSSMNIAKARIDIIDSMKSVKNEPIKIDVYLKEKATFFEKIENKFIQESQYHLQKECQFGRAVDPFVKLVHQHNLDYGTEHPIVDVFTAPLIVDENKGRIDHRSILECLNTQGKVPKVVIISGLGGSGKSTLCHIIFEEWRNKAKKQTTIELIDMFDLVVYIEMKKTKSKKFLDFLRKEYLVDQMVYVDKDLVFYLLNSLNLLFIIDGYDEKNEDNGEKLVSDIASYLPKSRVIITTRPEFQDDCSKIFNSTTSAPLVLEGFGPSERKVFASKVMNLVEKDPKLALERVKEFNSFIARKASTLSTHLKLPLTMALLIFLWLEKRNNPSVMEAINTATQLYFQLFEMLKEKLIKIRVHLKTGYSNDEELDEVLQALKRVAFKQLVEDHSNELLLTPDNVAEVKDRCVQAKLEPGEILSAFLVYDIIQKSAKASKKDDLYSFFHRTQMEYFSAESVANNVVKRVGNLEEQFPRTSTHRRKVQEVFPFLAGCLARLGQLDRHCDNLLTLCKEVQIPLSKYDFWFSLLHETEARDVIGQGLSYNETMAEKLANHISDEMWSLNSETLVPGLKLLTHCPDIHVDELTIDLRVIDDPKKISELNATLTALQNKMDREAKHGEAKVKLVLKILHHLHDDANHFSDSYLKFFENWTSLVEFEGHIGEKEVPKLRDCKRVATKVCSMRAFNAITEHAARMKNLTKLVLKIDLVNAKTTEKITPKRFQGLRKPNCEINLHITKLIDDDLDQTLRFINDTYPQKKRYGQVTISGNFLYEDGLKMVRQLQGAVGKKLYVCSNLSLTTDERNDLISEALSGKPSSFLFEWNGDEL</sequence>
<dbReference type="InterPro" id="IPR027417">
    <property type="entry name" value="P-loop_NTPase"/>
</dbReference>
<dbReference type="OrthoDB" id="6349725at2759"/>
<evidence type="ECO:0000313" key="3">
    <source>
        <dbReference type="Proteomes" id="UP000694843"/>
    </source>
</evidence>
<evidence type="ECO:0000259" key="2">
    <source>
        <dbReference type="PROSITE" id="PS50837"/>
    </source>
</evidence>
<reference evidence="4" key="1">
    <citation type="submission" date="2025-08" db="UniProtKB">
        <authorList>
            <consortium name="RefSeq"/>
        </authorList>
    </citation>
    <scope>IDENTIFICATION</scope>
    <source>
        <tissue evidence="4">Whole organism</tissue>
    </source>
</reference>
<dbReference type="PROSITE" id="PS50837">
    <property type="entry name" value="NACHT"/>
    <property type="match status" value="1"/>
</dbReference>
<evidence type="ECO:0000256" key="1">
    <source>
        <dbReference type="SAM" id="MobiDB-lite"/>
    </source>
</evidence>
<feature type="domain" description="NACHT" evidence="2">
    <location>
        <begin position="326"/>
        <end position="448"/>
    </location>
</feature>
<dbReference type="SUPFAM" id="SSF52540">
    <property type="entry name" value="P-loop containing nucleoside triphosphate hydrolases"/>
    <property type="match status" value="1"/>
</dbReference>
<dbReference type="Pfam" id="PF05729">
    <property type="entry name" value="NACHT"/>
    <property type="match status" value="1"/>
</dbReference>
<dbReference type="RefSeq" id="XP_018018745.1">
    <property type="nucleotide sequence ID" value="XM_018163256.2"/>
</dbReference>
<dbReference type="GeneID" id="108675263"/>
<dbReference type="Gene3D" id="3.40.50.300">
    <property type="entry name" value="P-loop containing nucleotide triphosphate hydrolases"/>
    <property type="match status" value="1"/>
</dbReference>
<dbReference type="PANTHER" id="PTHR46312:SF2">
    <property type="entry name" value="NUCLEOTIDE-BINDING OLIGOMERIZATION DOMAIN-CONTAINING PROTEIN 2-LIKE"/>
    <property type="match status" value="1"/>
</dbReference>
<keyword evidence="3" id="KW-1185">Reference proteome</keyword>
<gene>
    <name evidence="4" type="primary">LOC108675263</name>
</gene>
<organism evidence="3 4">
    <name type="scientific">Hyalella azteca</name>
    <name type="common">Amphipod</name>
    <dbReference type="NCBI Taxonomy" id="294128"/>
    <lineage>
        <taxon>Eukaryota</taxon>
        <taxon>Metazoa</taxon>
        <taxon>Ecdysozoa</taxon>
        <taxon>Arthropoda</taxon>
        <taxon>Crustacea</taxon>
        <taxon>Multicrustacea</taxon>
        <taxon>Malacostraca</taxon>
        <taxon>Eumalacostraca</taxon>
        <taxon>Peracarida</taxon>
        <taxon>Amphipoda</taxon>
        <taxon>Senticaudata</taxon>
        <taxon>Talitrida</taxon>
        <taxon>Talitroidea</taxon>
        <taxon>Hyalellidae</taxon>
        <taxon>Hyalella</taxon>
    </lineage>
</organism>
<dbReference type="InterPro" id="IPR007111">
    <property type="entry name" value="NACHT_NTPase"/>
</dbReference>